<dbReference type="RefSeq" id="WP_076760757.1">
    <property type="nucleotide sequence ID" value="NZ_CP133085.1"/>
</dbReference>
<keyword evidence="4" id="KW-0309">Germination</keyword>
<evidence type="ECO:0000256" key="3">
    <source>
        <dbReference type="ARBA" id="ARBA00022448"/>
    </source>
</evidence>
<feature type="transmembrane region" description="Helical" evidence="8">
    <location>
        <begin position="275"/>
        <end position="295"/>
    </location>
</feature>
<feature type="transmembrane region" description="Helical" evidence="8">
    <location>
        <begin position="179"/>
        <end position="205"/>
    </location>
</feature>
<feature type="transmembrane region" description="Helical" evidence="8">
    <location>
        <begin position="12"/>
        <end position="32"/>
    </location>
</feature>
<evidence type="ECO:0000256" key="2">
    <source>
        <dbReference type="ARBA" id="ARBA00007998"/>
    </source>
</evidence>
<keyword evidence="3" id="KW-0813">Transport</keyword>
<evidence type="ECO:0000256" key="8">
    <source>
        <dbReference type="SAM" id="Phobius"/>
    </source>
</evidence>
<accession>A0A1R1QIA7</accession>
<dbReference type="PANTHER" id="PTHR34975:SF2">
    <property type="entry name" value="SPORE GERMINATION PROTEIN A2"/>
    <property type="match status" value="1"/>
</dbReference>
<gene>
    <name evidence="9" type="ORF">BW143_14005</name>
</gene>
<dbReference type="NCBIfam" id="TIGR00912">
    <property type="entry name" value="2A0309"/>
    <property type="match status" value="1"/>
</dbReference>
<comment type="similarity">
    <text evidence="2">Belongs to the amino acid-polyamine-organocation (APC) superfamily. Spore germination protein (SGP) (TC 2.A.3.9) family.</text>
</comment>
<dbReference type="GO" id="GO:0016020">
    <property type="term" value="C:membrane"/>
    <property type="evidence" value="ECO:0007669"/>
    <property type="project" value="UniProtKB-SubCell"/>
</dbReference>
<evidence type="ECO:0000256" key="1">
    <source>
        <dbReference type="ARBA" id="ARBA00004141"/>
    </source>
</evidence>
<keyword evidence="10" id="KW-1185">Reference proteome</keyword>
<feature type="transmembrane region" description="Helical" evidence="8">
    <location>
        <begin position="84"/>
        <end position="104"/>
    </location>
</feature>
<comment type="caution">
    <text evidence="9">The sequence shown here is derived from an EMBL/GenBank/DDBJ whole genome shotgun (WGS) entry which is preliminary data.</text>
</comment>
<evidence type="ECO:0000256" key="7">
    <source>
        <dbReference type="ARBA" id="ARBA00023136"/>
    </source>
</evidence>
<accession>A0A1R1RZZ1</accession>
<dbReference type="GeneID" id="92791432"/>
<feature type="transmembrane region" description="Helical" evidence="8">
    <location>
        <begin position="337"/>
        <end position="357"/>
    </location>
</feature>
<dbReference type="InterPro" id="IPR004761">
    <property type="entry name" value="Spore_GerAB"/>
</dbReference>
<feature type="transmembrane region" description="Helical" evidence="8">
    <location>
        <begin position="148"/>
        <end position="167"/>
    </location>
</feature>
<dbReference type="Proteomes" id="UP000187367">
    <property type="component" value="Unassembled WGS sequence"/>
</dbReference>
<evidence type="ECO:0000256" key="6">
    <source>
        <dbReference type="ARBA" id="ARBA00022989"/>
    </source>
</evidence>
<dbReference type="AlphaFoldDB" id="A0A1R1RZZ1"/>
<proteinExistence type="inferred from homology"/>
<sequence>MMQKNQLDRISTYEAAAIITSTMLGAGLLTLPRALTQKTLSPDGWIVLIVEGLVFILIIYMNAKIVKKHNVLSFFDYTKEGCGLVIGNILNLCISLYFLGVASFEARAMAEMVKFFLLQFTPMGVTIFAFVICAIYMVVGGISDMSKIFPFFLSITLVILLVVYGLSMNMFQVNNLRPLLGLGVGSITSALTVVSISFLGVELMLFLPKYVKNKEKLFKAAAIGFGIPLTLYILTFVVVVGALTASEVMTMTWPTISLFQSFEIRGIFIERFESFLLVIWTIQFFTTFVVYTYFAASGLENVFGWPVKKNVLLIGALAYMASLLPQDTNEVLVYSDFLGYVFIVVFCVLPILIFLLVSAKRRFKAS</sequence>
<dbReference type="Pfam" id="PF03845">
    <property type="entry name" value="Spore_permease"/>
    <property type="match status" value="1"/>
</dbReference>
<feature type="transmembrane region" description="Helical" evidence="8">
    <location>
        <begin position="44"/>
        <end position="63"/>
    </location>
</feature>
<dbReference type="OrthoDB" id="2716906at2"/>
<keyword evidence="6 8" id="KW-1133">Transmembrane helix</keyword>
<feature type="transmembrane region" description="Helical" evidence="8">
    <location>
        <begin position="116"/>
        <end position="139"/>
    </location>
</feature>
<evidence type="ECO:0000256" key="4">
    <source>
        <dbReference type="ARBA" id="ARBA00022544"/>
    </source>
</evidence>
<keyword evidence="5 8" id="KW-0812">Transmembrane</keyword>
<dbReference type="GO" id="GO:0009847">
    <property type="term" value="P:spore germination"/>
    <property type="evidence" value="ECO:0007669"/>
    <property type="project" value="InterPro"/>
</dbReference>
<name>A0A1R1RZZ1_9BACI</name>
<evidence type="ECO:0000313" key="10">
    <source>
        <dbReference type="Proteomes" id="UP000187367"/>
    </source>
</evidence>
<reference evidence="9 10" key="1">
    <citation type="submission" date="2017-01" db="EMBL/GenBank/DDBJ databases">
        <title>Bacillus phylogenomics.</title>
        <authorList>
            <person name="Dunlap C."/>
        </authorList>
    </citation>
    <scope>NUCLEOTIDE SEQUENCE [LARGE SCALE GENOMIC DNA]</scope>
    <source>
        <strain evidence="9 10">NRRL B-41282</strain>
    </source>
</reference>
<feature type="transmembrane region" description="Helical" evidence="8">
    <location>
        <begin position="217"/>
        <end position="243"/>
    </location>
</feature>
<comment type="subcellular location">
    <subcellularLocation>
        <location evidence="1">Membrane</location>
        <topology evidence="1">Multi-pass membrane protein</topology>
    </subcellularLocation>
</comment>
<evidence type="ECO:0000256" key="5">
    <source>
        <dbReference type="ARBA" id="ARBA00022692"/>
    </source>
</evidence>
<protein>
    <submittedName>
        <fullName evidence="9">Spore gernimation protein</fullName>
    </submittedName>
</protein>
<evidence type="ECO:0000313" key="9">
    <source>
        <dbReference type="EMBL" id="OMI03957.1"/>
    </source>
</evidence>
<dbReference type="EMBL" id="MTJL01000027">
    <property type="protein sequence ID" value="OMI03957.1"/>
    <property type="molecule type" value="Genomic_DNA"/>
</dbReference>
<keyword evidence="7 8" id="KW-0472">Membrane</keyword>
<dbReference type="PANTHER" id="PTHR34975">
    <property type="entry name" value="SPORE GERMINATION PROTEIN A2"/>
    <property type="match status" value="1"/>
</dbReference>
<organism evidence="9 10">
    <name type="scientific">Bacillus swezeyi</name>
    <dbReference type="NCBI Taxonomy" id="1925020"/>
    <lineage>
        <taxon>Bacteria</taxon>
        <taxon>Bacillati</taxon>
        <taxon>Bacillota</taxon>
        <taxon>Bacilli</taxon>
        <taxon>Bacillales</taxon>
        <taxon>Bacillaceae</taxon>
        <taxon>Bacillus</taxon>
    </lineage>
</organism>